<evidence type="ECO:0000256" key="1">
    <source>
        <dbReference type="SAM" id="Phobius"/>
    </source>
</evidence>
<gene>
    <name evidence="2" type="ORF">PCL_00042</name>
</gene>
<organism evidence="2 3">
    <name type="scientific">Purpureocillium lilacinum</name>
    <name type="common">Paecilomyces lilacinus</name>
    <dbReference type="NCBI Taxonomy" id="33203"/>
    <lineage>
        <taxon>Eukaryota</taxon>
        <taxon>Fungi</taxon>
        <taxon>Dikarya</taxon>
        <taxon>Ascomycota</taxon>
        <taxon>Pezizomycotina</taxon>
        <taxon>Sordariomycetes</taxon>
        <taxon>Hypocreomycetidae</taxon>
        <taxon>Hypocreales</taxon>
        <taxon>Ophiocordycipitaceae</taxon>
        <taxon>Purpureocillium</taxon>
    </lineage>
</organism>
<keyword evidence="1" id="KW-0472">Membrane</keyword>
<comment type="caution">
    <text evidence="2">The sequence shown here is derived from an EMBL/GenBank/DDBJ whole genome shotgun (WGS) entry which is preliminary data.</text>
</comment>
<dbReference type="EMBL" id="LCWV01000108">
    <property type="protein sequence ID" value="PWI64047.1"/>
    <property type="molecule type" value="Genomic_DNA"/>
</dbReference>
<feature type="transmembrane region" description="Helical" evidence="1">
    <location>
        <begin position="328"/>
        <end position="350"/>
    </location>
</feature>
<feature type="transmembrane region" description="Helical" evidence="1">
    <location>
        <begin position="179"/>
        <end position="197"/>
    </location>
</feature>
<feature type="transmembrane region" description="Helical" evidence="1">
    <location>
        <begin position="288"/>
        <end position="308"/>
    </location>
</feature>
<proteinExistence type="predicted"/>
<dbReference type="PANTHER" id="PTHR36459">
    <property type="entry name" value="ORF"/>
    <property type="match status" value="1"/>
</dbReference>
<keyword evidence="1" id="KW-0812">Transmembrane</keyword>
<name>A0A2U3DP68_PURLI</name>
<evidence type="ECO:0008006" key="4">
    <source>
        <dbReference type="Google" id="ProtNLM"/>
    </source>
</evidence>
<dbReference type="Proteomes" id="UP000245956">
    <property type="component" value="Unassembled WGS sequence"/>
</dbReference>
<sequence>MTSQSVQKGGRHMQRTIRLLNTPRFVELHDVPSYTAMERYITYDRALTRADHVVLRNLANSIRTFEKNELDMATGIANAKWGGNPIARCQADGIGASPNGMYNTTGTDKSLGNDASDLTKIRSFSDPTHQDFESNVFLSIDTNSACFPPTVREYVLQPYLRWARQIVRRETDVSMLTHLILYSITSVPSALVLYWRFTYLHGVLHISMQLYYIGTYTLMMHQHIHLRGILARKYSRLDHLFPYFTDPLMGHTWNSYFYHHVKHHHVEGNGPDDLSSTIRYDRDNVIHFLHYVSRFFFLIWLDLPLYFLRKGQLVKAVRAAGSEFLSYAFYYMVALVDANATLFVFILPLFMPPQPLTLKVSAYVYQSNRFCFNDGYHTSHHLNPMRHWRDHPISFLEQKHIYTNEGALVFHNIDFLMITFRLLCKDYRHLAECLVPLGQQIGLTMEQRVQLLRRQTRKFTEVDIQEKFQTNAACGHANPRPLLTENVDGLFYPVAGDYGNLPPVVVFDCHPS</sequence>
<dbReference type="AlphaFoldDB" id="A0A2U3DP68"/>
<dbReference type="PANTHER" id="PTHR36459:SF1">
    <property type="entry name" value="FATTY ACID DESATURASE DOMAIN-CONTAINING PROTEIN-RELATED"/>
    <property type="match status" value="1"/>
</dbReference>
<keyword evidence="1" id="KW-1133">Transmembrane helix</keyword>
<reference evidence="2 3" key="1">
    <citation type="journal article" date="2016" name="Front. Microbiol.">
        <title>Genome and transcriptome sequences reveal the specific parasitism of the nematophagous Purpureocillium lilacinum 36-1.</title>
        <authorList>
            <person name="Xie J."/>
            <person name="Li S."/>
            <person name="Mo C."/>
            <person name="Xiao X."/>
            <person name="Peng D."/>
            <person name="Wang G."/>
            <person name="Xiao Y."/>
        </authorList>
    </citation>
    <scope>NUCLEOTIDE SEQUENCE [LARGE SCALE GENOMIC DNA]</scope>
    <source>
        <strain evidence="2 3">36-1</strain>
    </source>
</reference>
<accession>A0A2U3DP68</accession>
<evidence type="ECO:0000313" key="3">
    <source>
        <dbReference type="Proteomes" id="UP000245956"/>
    </source>
</evidence>
<protein>
    <recommendedName>
        <fullName evidence="4">Fatty acid desaturase domain-containing protein</fullName>
    </recommendedName>
</protein>
<evidence type="ECO:0000313" key="2">
    <source>
        <dbReference type="EMBL" id="PWI64047.1"/>
    </source>
</evidence>